<protein>
    <submittedName>
        <fullName evidence="1">Uncharacterized protein</fullName>
    </submittedName>
</protein>
<sequence length="121" mass="13946">MDRPWRSLVSYSLAEGHEGMDKSGQDLSHREEIRIHFHDVWHISPPPPALPPTGIHLGKTKQAFFFFCSGGFYFQKQVGEVTALPFSEEKYVFFQFQLQHVCCSEGTPSFFSPPYVRDLCF</sequence>
<evidence type="ECO:0000313" key="2">
    <source>
        <dbReference type="Proteomes" id="UP000663419"/>
    </source>
</evidence>
<accession>A0A8A1LEZ0</accession>
<dbReference type="AlphaFoldDB" id="A0A8A1LEZ0"/>
<gene>
    <name evidence="1" type="ORF">I7I53_00053</name>
</gene>
<organism evidence="1 2">
    <name type="scientific">Ajellomyces capsulatus (strain H88)</name>
    <name type="common">Darling's disease fungus</name>
    <name type="synonym">Histoplasma capsulatum</name>
    <dbReference type="NCBI Taxonomy" id="544711"/>
    <lineage>
        <taxon>Eukaryota</taxon>
        <taxon>Fungi</taxon>
        <taxon>Dikarya</taxon>
        <taxon>Ascomycota</taxon>
        <taxon>Pezizomycotina</taxon>
        <taxon>Eurotiomycetes</taxon>
        <taxon>Eurotiomycetidae</taxon>
        <taxon>Onygenales</taxon>
        <taxon>Ajellomycetaceae</taxon>
        <taxon>Histoplasma</taxon>
    </lineage>
</organism>
<dbReference type="EMBL" id="CP069104">
    <property type="protein sequence ID" value="QSS52958.1"/>
    <property type="molecule type" value="Genomic_DNA"/>
</dbReference>
<name>A0A8A1LEZ0_AJEC8</name>
<dbReference type="Proteomes" id="UP000663419">
    <property type="component" value="Chromosome 3"/>
</dbReference>
<evidence type="ECO:0000313" key="1">
    <source>
        <dbReference type="EMBL" id="QSS52958.1"/>
    </source>
</evidence>
<proteinExistence type="predicted"/>
<reference evidence="1" key="1">
    <citation type="submission" date="2021-01" db="EMBL/GenBank/DDBJ databases">
        <title>Chromosome-level genome assembly of a human fungal pathogen reveals clustering of transcriptionally co-regulated genes.</title>
        <authorList>
            <person name="Voorhies M."/>
            <person name="Cohen S."/>
            <person name="Shea T.P."/>
            <person name="Petrus S."/>
            <person name="Munoz J.F."/>
            <person name="Poplawski S."/>
            <person name="Goldman W.E."/>
            <person name="Michael T."/>
            <person name="Cuomo C.A."/>
            <person name="Sil A."/>
            <person name="Beyhan S."/>
        </authorList>
    </citation>
    <scope>NUCLEOTIDE SEQUENCE</scope>
    <source>
        <strain evidence="1">H88</strain>
    </source>
</reference>
<dbReference type="VEuPathDB" id="FungiDB:I7I53_00053"/>